<evidence type="ECO:0000313" key="2">
    <source>
        <dbReference type="EMBL" id="ABE30550.1"/>
    </source>
</evidence>
<feature type="transmembrane region" description="Helical" evidence="1">
    <location>
        <begin position="52"/>
        <end position="74"/>
    </location>
</feature>
<keyword evidence="3" id="KW-1185">Reference proteome</keyword>
<reference evidence="2 3" key="1">
    <citation type="journal article" date="2006" name="Proc. Natl. Acad. Sci. U.S.A.">
        <title>Burkholderia xenovorans LB400 harbors a multi-replicon, 9.73-Mbp genome shaped for versatility.</title>
        <authorList>
            <person name="Chain P.S."/>
            <person name="Denef V.J."/>
            <person name="Konstantinidis K.T."/>
            <person name="Vergez L.M."/>
            <person name="Agullo L."/>
            <person name="Reyes V.L."/>
            <person name="Hauser L."/>
            <person name="Cordova M."/>
            <person name="Gomez L."/>
            <person name="Gonzalez M."/>
            <person name="Land M."/>
            <person name="Lao V."/>
            <person name="Larimer F."/>
            <person name="LiPuma J.J."/>
            <person name="Mahenthiralingam E."/>
            <person name="Malfatti S.A."/>
            <person name="Marx C.J."/>
            <person name="Parnell J.J."/>
            <person name="Ramette A."/>
            <person name="Richardson P."/>
            <person name="Seeger M."/>
            <person name="Smith D."/>
            <person name="Spilker T."/>
            <person name="Sul W.J."/>
            <person name="Tsoi T.V."/>
            <person name="Ulrich L.E."/>
            <person name="Zhulin I.B."/>
            <person name="Tiedje J.M."/>
        </authorList>
    </citation>
    <scope>NUCLEOTIDE SEQUENCE [LARGE SCALE GENOMIC DNA]</scope>
    <source>
        <strain evidence="2 3">LB400</strain>
    </source>
</reference>
<feature type="transmembrane region" description="Helical" evidence="1">
    <location>
        <begin position="12"/>
        <end position="32"/>
    </location>
</feature>
<name>Q13ZD9_PARXL</name>
<dbReference type="Proteomes" id="UP000001817">
    <property type="component" value="Chromosome 1"/>
</dbReference>
<evidence type="ECO:0008006" key="4">
    <source>
        <dbReference type="Google" id="ProtNLM"/>
    </source>
</evidence>
<keyword evidence="1" id="KW-0472">Membrane</keyword>
<protein>
    <recommendedName>
        <fullName evidence="4">Transmembrane protein</fullName>
    </recommendedName>
</protein>
<evidence type="ECO:0000313" key="3">
    <source>
        <dbReference type="Proteomes" id="UP000001817"/>
    </source>
</evidence>
<keyword evidence="1" id="KW-1133">Transmembrane helix</keyword>
<dbReference type="KEGG" id="bxb:DR64_116"/>
<dbReference type="KEGG" id="bxe:Bxe_A2419"/>
<dbReference type="AlphaFoldDB" id="Q13ZD9"/>
<proteinExistence type="predicted"/>
<sequence>MFSALTKLADKPFIVGYFLPVLLAAICFVYTAPESYLPTLKDLSKTKDIGDLTFFVLAVWTFSVLLTEGNYWMYRALEGYFGPLNSKNRLKNRQERHMYLINKISTARFSWQKKLDQLIDTKNPSEAQRIEERTAYDQYLALLYTFRKRYPKDISRVRPTRFGNTIVAFESYPLQVYGAESITFWPRLQAAIPKDFAASLTDAKSQVDLFVNGKRTAIPS</sequence>
<organism evidence="2 3">
    <name type="scientific">Paraburkholderia xenovorans (strain LB400)</name>
    <dbReference type="NCBI Taxonomy" id="266265"/>
    <lineage>
        <taxon>Bacteria</taxon>
        <taxon>Pseudomonadati</taxon>
        <taxon>Pseudomonadota</taxon>
        <taxon>Betaproteobacteria</taxon>
        <taxon>Burkholderiales</taxon>
        <taxon>Burkholderiaceae</taxon>
        <taxon>Paraburkholderia</taxon>
    </lineage>
</organism>
<gene>
    <name evidence="2" type="ORF">Bxe_A2419</name>
</gene>
<dbReference type="STRING" id="266265.Bxe_A2419"/>
<accession>Q13ZD9</accession>
<dbReference type="OrthoDB" id="9101999at2"/>
<dbReference type="EMBL" id="CP000270">
    <property type="protein sequence ID" value="ABE30550.1"/>
    <property type="molecule type" value="Genomic_DNA"/>
</dbReference>
<dbReference type="RefSeq" id="WP_011488193.1">
    <property type="nucleotide sequence ID" value="NC_007951.1"/>
</dbReference>
<dbReference type="eggNOG" id="ENOG50336BF">
    <property type="taxonomic scope" value="Bacteria"/>
</dbReference>
<evidence type="ECO:0000256" key="1">
    <source>
        <dbReference type="SAM" id="Phobius"/>
    </source>
</evidence>
<keyword evidence="1" id="KW-0812">Transmembrane</keyword>